<protein>
    <submittedName>
        <fullName evidence="1">Uncharacterized protein</fullName>
    </submittedName>
</protein>
<proteinExistence type="predicted"/>
<organism evidence="1 2">
    <name type="scientific">Phaseolus coccineus</name>
    <name type="common">Scarlet runner bean</name>
    <name type="synonym">Phaseolus multiflorus</name>
    <dbReference type="NCBI Taxonomy" id="3886"/>
    <lineage>
        <taxon>Eukaryota</taxon>
        <taxon>Viridiplantae</taxon>
        <taxon>Streptophyta</taxon>
        <taxon>Embryophyta</taxon>
        <taxon>Tracheophyta</taxon>
        <taxon>Spermatophyta</taxon>
        <taxon>Magnoliopsida</taxon>
        <taxon>eudicotyledons</taxon>
        <taxon>Gunneridae</taxon>
        <taxon>Pentapetalae</taxon>
        <taxon>rosids</taxon>
        <taxon>fabids</taxon>
        <taxon>Fabales</taxon>
        <taxon>Fabaceae</taxon>
        <taxon>Papilionoideae</taxon>
        <taxon>50 kb inversion clade</taxon>
        <taxon>NPAAA clade</taxon>
        <taxon>indigoferoid/millettioid clade</taxon>
        <taxon>Phaseoleae</taxon>
        <taxon>Phaseolus</taxon>
    </lineage>
</organism>
<name>A0AAN9LBL5_PHACN</name>
<reference evidence="1 2" key="1">
    <citation type="submission" date="2024-01" db="EMBL/GenBank/DDBJ databases">
        <title>The genomes of 5 underutilized Papilionoideae crops provide insights into root nodulation and disease resistanc.</title>
        <authorList>
            <person name="Jiang F."/>
        </authorList>
    </citation>
    <scope>NUCLEOTIDE SEQUENCE [LARGE SCALE GENOMIC DNA]</scope>
    <source>
        <strain evidence="1">JINMINGXINNONG_FW02</strain>
        <tissue evidence="1">Leaves</tissue>
    </source>
</reference>
<dbReference type="EMBL" id="JAYMYR010000011">
    <property type="protein sequence ID" value="KAK7333045.1"/>
    <property type="molecule type" value="Genomic_DNA"/>
</dbReference>
<dbReference type="AlphaFoldDB" id="A0AAN9LBL5"/>
<accession>A0AAN9LBL5</accession>
<evidence type="ECO:0000313" key="1">
    <source>
        <dbReference type="EMBL" id="KAK7333045.1"/>
    </source>
</evidence>
<evidence type="ECO:0000313" key="2">
    <source>
        <dbReference type="Proteomes" id="UP001374584"/>
    </source>
</evidence>
<gene>
    <name evidence="1" type="ORF">VNO80_29805</name>
</gene>
<keyword evidence="2" id="KW-1185">Reference proteome</keyword>
<sequence length="175" mass="20564">MKEVEKVVGGGGRVTTAVKEHIICLDHNHVQGGIQVVRRIYHAMTKPYTPKGKMAKVVPRGINSVFVAREFRNHRLLFHSFVQREREREKGFVLSFVRSSERSNWKSELWLRIDRISYARKVLRLDFDRKNCKIMIYFEKLRFSPHLSRFIAGILLLIFCNSFQLVSNFPIPIHP</sequence>
<dbReference type="Proteomes" id="UP001374584">
    <property type="component" value="Unassembled WGS sequence"/>
</dbReference>
<comment type="caution">
    <text evidence="1">The sequence shown here is derived from an EMBL/GenBank/DDBJ whole genome shotgun (WGS) entry which is preliminary data.</text>
</comment>